<keyword evidence="3" id="KW-1185">Reference proteome</keyword>
<gene>
    <name evidence="2" type="ORF">TNCT_292281</name>
</gene>
<evidence type="ECO:0000313" key="2">
    <source>
        <dbReference type="EMBL" id="GFQ87089.1"/>
    </source>
</evidence>
<dbReference type="EMBL" id="BMAO01013228">
    <property type="protein sequence ID" value="GFQ87089.1"/>
    <property type="molecule type" value="Genomic_DNA"/>
</dbReference>
<evidence type="ECO:0000259" key="1">
    <source>
        <dbReference type="Pfam" id="PF16087"/>
    </source>
</evidence>
<protein>
    <recommendedName>
        <fullName evidence="1">DUF4817 domain-containing protein</fullName>
    </recommendedName>
</protein>
<reference evidence="2" key="1">
    <citation type="submission" date="2020-07" db="EMBL/GenBank/DDBJ databases">
        <title>Multicomponent nature underlies the extraordinary mechanical properties of spider dragline silk.</title>
        <authorList>
            <person name="Kono N."/>
            <person name="Nakamura H."/>
            <person name="Mori M."/>
            <person name="Yoshida Y."/>
            <person name="Ohtoshi R."/>
            <person name="Malay A.D."/>
            <person name="Moran D.A.P."/>
            <person name="Tomita M."/>
            <person name="Numata K."/>
            <person name="Arakawa K."/>
        </authorList>
    </citation>
    <scope>NUCLEOTIDE SEQUENCE</scope>
</reference>
<comment type="caution">
    <text evidence="2">The sequence shown here is derived from an EMBL/GenBank/DDBJ whole genome shotgun (WGS) entry which is preliminary data.</text>
</comment>
<sequence length="118" mass="13713">MHLTKGETKGNGREARRLYEQRFPTRRIPSHPTFCSAGRRMRETGLIAISNRNAVRLRNSRISQVRERWHTKWVFLIQWCDVLCTRNACPSTTCRECNLCTQMIIAGRFCAVNAADEE</sequence>
<feature type="domain" description="DUF4817" evidence="1">
    <location>
        <begin position="6"/>
        <end position="47"/>
    </location>
</feature>
<dbReference type="Pfam" id="PF16087">
    <property type="entry name" value="DUF4817"/>
    <property type="match status" value="1"/>
</dbReference>
<name>A0A8X6FTP0_TRICU</name>
<organism evidence="2 3">
    <name type="scientific">Trichonephila clavata</name>
    <name type="common">Joro spider</name>
    <name type="synonym">Nephila clavata</name>
    <dbReference type="NCBI Taxonomy" id="2740835"/>
    <lineage>
        <taxon>Eukaryota</taxon>
        <taxon>Metazoa</taxon>
        <taxon>Ecdysozoa</taxon>
        <taxon>Arthropoda</taxon>
        <taxon>Chelicerata</taxon>
        <taxon>Arachnida</taxon>
        <taxon>Araneae</taxon>
        <taxon>Araneomorphae</taxon>
        <taxon>Entelegynae</taxon>
        <taxon>Araneoidea</taxon>
        <taxon>Nephilidae</taxon>
        <taxon>Trichonephila</taxon>
    </lineage>
</organism>
<dbReference type="Proteomes" id="UP000887116">
    <property type="component" value="Unassembled WGS sequence"/>
</dbReference>
<dbReference type="OrthoDB" id="6753189at2759"/>
<accession>A0A8X6FTP0</accession>
<proteinExistence type="predicted"/>
<dbReference type="AlphaFoldDB" id="A0A8X6FTP0"/>
<evidence type="ECO:0000313" key="3">
    <source>
        <dbReference type="Proteomes" id="UP000887116"/>
    </source>
</evidence>
<dbReference type="InterPro" id="IPR032135">
    <property type="entry name" value="DUF4817"/>
</dbReference>